<evidence type="ECO:0000256" key="1">
    <source>
        <dbReference type="ARBA" id="ARBA00004651"/>
    </source>
</evidence>
<dbReference type="InterPro" id="IPR001123">
    <property type="entry name" value="LeuE-type"/>
</dbReference>
<keyword evidence="5 6" id="KW-0472">Membrane</keyword>
<keyword evidence="2" id="KW-1003">Cell membrane</keyword>
<sequence>MTVMHAITSFAVVAGLMTITPGLDTTLVLRTAARHSRRAAFATALGINAGVLAWAVAAAVGVSALLNASQLAFTVVKVAGAVYMLKLGITMIHHAIRPPHGDVATADSLAGVTVPPSATSCFRQGFLTNLMNPKIGAFYVALLPQFLPPEHSAAVMGAVLALVHNVEGLLWFSLIILAVDRMRDLLQRPRVQRSVDAVAGSAVVGFGLRLGLSRS</sequence>
<feature type="transmembrane region" description="Helical" evidence="6">
    <location>
        <begin position="71"/>
        <end position="89"/>
    </location>
</feature>
<keyword evidence="8" id="KW-1185">Reference proteome</keyword>
<reference evidence="8" key="1">
    <citation type="journal article" date="2019" name="Int. J. Syst. Evol. Microbiol.">
        <title>The Global Catalogue of Microorganisms (GCM) 10K type strain sequencing project: providing services to taxonomists for standard genome sequencing and annotation.</title>
        <authorList>
            <consortium name="The Broad Institute Genomics Platform"/>
            <consortium name="The Broad Institute Genome Sequencing Center for Infectious Disease"/>
            <person name="Wu L."/>
            <person name="Ma J."/>
        </authorList>
    </citation>
    <scope>NUCLEOTIDE SEQUENCE [LARGE SCALE GENOMIC DNA]</scope>
    <source>
        <strain evidence="8">NBRC 105830</strain>
    </source>
</reference>
<keyword evidence="4 6" id="KW-1133">Transmembrane helix</keyword>
<feature type="transmembrane region" description="Helical" evidence="6">
    <location>
        <begin position="41"/>
        <end position="65"/>
    </location>
</feature>
<organism evidence="7 8">
    <name type="scientific">Arsenicicoccus piscis</name>
    <dbReference type="NCBI Taxonomy" id="673954"/>
    <lineage>
        <taxon>Bacteria</taxon>
        <taxon>Bacillati</taxon>
        <taxon>Actinomycetota</taxon>
        <taxon>Actinomycetes</taxon>
        <taxon>Micrococcales</taxon>
        <taxon>Intrasporangiaceae</taxon>
        <taxon>Arsenicicoccus</taxon>
    </lineage>
</organism>
<dbReference type="Proteomes" id="UP001157109">
    <property type="component" value="Unassembled WGS sequence"/>
</dbReference>
<gene>
    <name evidence="7" type="ORF">GCM10025862_11610</name>
</gene>
<evidence type="ECO:0000256" key="5">
    <source>
        <dbReference type="ARBA" id="ARBA00023136"/>
    </source>
</evidence>
<proteinExistence type="predicted"/>
<dbReference type="Pfam" id="PF01810">
    <property type="entry name" value="LysE"/>
    <property type="match status" value="1"/>
</dbReference>
<evidence type="ECO:0000313" key="8">
    <source>
        <dbReference type="Proteomes" id="UP001157109"/>
    </source>
</evidence>
<feature type="transmembrane region" description="Helical" evidence="6">
    <location>
        <begin position="153"/>
        <end position="179"/>
    </location>
</feature>
<dbReference type="EMBL" id="BSUJ01000001">
    <property type="protein sequence ID" value="GMA19140.1"/>
    <property type="molecule type" value="Genomic_DNA"/>
</dbReference>
<name>A0ABQ6HNG5_9MICO</name>
<evidence type="ECO:0000256" key="2">
    <source>
        <dbReference type="ARBA" id="ARBA00022475"/>
    </source>
</evidence>
<evidence type="ECO:0000313" key="7">
    <source>
        <dbReference type="EMBL" id="GMA19140.1"/>
    </source>
</evidence>
<dbReference type="PIRSF" id="PIRSF006324">
    <property type="entry name" value="LeuE"/>
    <property type="match status" value="1"/>
</dbReference>
<evidence type="ECO:0000256" key="4">
    <source>
        <dbReference type="ARBA" id="ARBA00022989"/>
    </source>
</evidence>
<feature type="transmembrane region" description="Helical" evidence="6">
    <location>
        <begin position="6"/>
        <end position="29"/>
    </location>
</feature>
<dbReference type="RefSeq" id="WP_241441998.1">
    <property type="nucleotide sequence ID" value="NZ_BSUJ01000001.1"/>
</dbReference>
<dbReference type="PANTHER" id="PTHR30086">
    <property type="entry name" value="ARGININE EXPORTER PROTEIN ARGO"/>
    <property type="match status" value="1"/>
</dbReference>
<evidence type="ECO:0000256" key="6">
    <source>
        <dbReference type="SAM" id="Phobius"/>
    </source>
</evidence>
<evidence type="ECO:0000256" key="3">
    <source>
        <dbReference type="ARBA" id="ARBA00022692"/>
    </source>
</evidence>
<comment type="subcellular location">
    <subcellularLocation>
        <location evidence="1">Cell membrane</location>
        <topology evidence="1">Multi-pass membrane protein</topology>
    </subcellularLocation>
</comment>
<protein>
    <submittedName>
        <fullName evidence="7">Lysine transporter LysE</fullName>
    </submittedName>
</protein>
<dbReference type="PANTHER" id="PTHR30086:SF20">
    <property type="entry name" value="ARGININE EXPORTER PROTEIN ARGO-RELATED"/>
    <property type="match status" value="1"/>
</dbReference>
<comment type="caution">
    <text evidence="7">The sequence shown here is derived from an EMBL/GenBank/DDBJ whole genome shotgun (WGS) entry which is preliminary data.</text>
</comment>
<accession>A0ABQ6HNG5</accession>
<keyword evidence="3 6" id="KW-0812">Transmembrane</keyword>